<dbReference type="EMBL" id="HM125708">
    <property type="protein sequence ID" value="AEC46812.1"/>
    <property type="molecule type" value="Genomic_DNA"/>
</dbReference>
<dbReference type="AlphaFoldDB" id="F4YU00"/>
<evidence type="ECO:0000313" key="1">
    <source>
        <dbReference type="EMBL" id="AEC46812.1"/>
    </source>
</evidence>
<proteinExistence type="predicted"/>
<reference evidence="1" key="1">
    <citation type="journal article" date="2011" name="Bot. Stud.">
        <title>The XopE2 effector protein of Xanthomonas campestris pv. vesicatoria is involved in the pathogenicity and suppression of the hypersensitivity response.</title>
        <authorList>
            <person name="Lin R.-H."/>
            <person name="Peng C.-W."/>
            <person name="Lin Y.-C."/>
            <person name="Peng H.-L."/>
            <person name="Huang H.-C."/>
        </authorList>
    </citation>
    <scope>NUCLEOTIDE SEQUENCE</scope>
    <source>
        <strain evidence="1">Xvt45</strain>
    </source>
</reference>
<organism evidence="1">
    <name type="scientific">Xanthomonas vesicatoria</name>
    <dbReference type="NCBI Taxonomy" id="56460"/>
    <lineage>
        <taxon>Bacteria</taxon>
        <taxon>Pseudomonadati</taxon>
        <taxon>Pseudomonadota</taxon>
        <taxon>Gammaproteobacteria</taxon>
        <taxon>Lysobacterales</taxon>
        <taxon>Lysobacteraceae</taxon>
        <taxon>Xanthomonas</taxon>
    </lineage>
</organism>
<name>F4YU00_9XANT</name>
<accession>F4YU00</accession>
<protein>
    <submittedName>
        <fullName evidence="1">Uncharacterized protein</fullName>
    </submittedName>
</protein>
<sequence>MTNSQYLQRLESKVRAGIANRNEQIQLAHALGPTGLAFVKEAMRRCRGKLTRSHPPAEAAPCCPTCGRVVHRPVPTIAVGSGVDSERC</sequence>